<evidence type="ECO:0000313" key="1">
    <source>
        <dbReference type="EMBL" id="MFE4105134.1"/>
    </source>
</evidence>
<accession>A0ABW6IAQ4</accession>
<gene>
    <name evidence="1" type="ORF">ACFVKH_02515</name>
</gene>
<dbReference type="RefSeq" id="WP_377961172.1">
    <property type="nucleotide sequence ID" value="NZ_JBHZOL010000020.1"/>
</dbReference>
<keyword evidence="2" id="KW-1185">Reference proteome</keyword>
<dbReference type="EMBL" id="JBHZOL010000020">
    <property type="protein sequence ID" value="MFE4105134.1"/>
    <property type="molecule type" value="Genomic_DNA"/>
</dbReference>
<organism evidence="1 2">
    <name type="scientific">Almyronema epifaneia S1</name>
    <dbReference type="NCBI Taxonomy" id="2991925"/>
    <lineage>
        <taxon>Bacteria</taxon>
        <taxon>Bacillati</taxon>
        <taxon>Cyanobacteriota</taxon>
        <taxon>Cyanophyceae</taxon>
        <taxon>Nodosilineales</taxon>
        <taxon>Nodosilineaceae</taxon>
        <taxon>Almyronema</taxon>
        <taxon>Almyronema epifaneia</taxon>
    </lineage>
</organism>
<dbReference type="Proteomes" id="UP001600165">
    <property type="component" value="Unassembled WGS sequence"/>
</dbReference>
<evidence type="ECO:0000313" key="2">
    <source>
        <dbReference type="Proteomes" id="UP001600165"/>
    </source>
</evidence>
<sequence length="439" mass="49322">MTTRLETAQQLQQDLQNFVLEAEGELAVALETYAAEQLRGRSSDAYQQDLVMAAFPSEGWVGDRTPIDLYIAAHPDLTAEARSLLQEWHRSFLGLFVIQAQAADELELMNWLTAKHYKVVVGDAIEAAQRRRLQPGEILLTRLSPLDDARWMLSGPCIFKGKLGKPKLAVVVGEFKDNYRSSLYSDAPDLLEEAWQSVQKYHDEFLDFFQTDEVTLSGYELNKKIQDFQTVSSQKRLAEAGIDQNKSLAEMAEEAGLEDADIEAMSDSLGIGANVIAKTIKNTQASKMVMPKVELPSHLKRAERVTVLADPRWGQQFVLSYGKFADLLKADTKDAEAAQTLALQWLKDPEITAFVWYRLAQQYPEAVEAVLQQALDRPEFKLAELDTLLQEFGKRTTPELPEIASVPIHLHNLFQEAIAELDQPKSKKKAKKAKAKGFQ</sequence>
<reference evidence="1 2" key="1">
    <citation type="submission" date="2024-10" db="EMBL/GenBank/DDBJ databases">
        <authorList>
            <person name="Ratan Roy A."/>
            <person name="Morales Sandoval P.H."/>
            <person name="De Los Santos Villalobos S."/>
            <person name="Chakraborty S."/>
            <person name="Mukherjee J."/>
        </authorList>
    </citation>
    <scope>NUCLEOTIDE SEQUENCE [LARGE SCALE GENOMIC DNA]</scope>
    <source>
        <strain evidence="1 2">S1</strain>
    </source>
</reference>
<protein>
    <submittedName>
        <fullName evidence="1">Uncharacterized protein</fullName>
    </submittedName>
</protein>
<comment type="caution">
    <text evidence="1">The sequence shown here is derived from an EMBL/GenBank/DDBJ whole genome shotgun (WGS) entry which is preliminary data.</text>
</comment>
<name>A0ABW6IAQ4_9CYAN</name>
<proteinExistence type="predicted"/>